<dbReference type="PANTHER" id="PTHR20854">
    <property type="entry name" value="INOSITOL MONOPHOSPHATASE"/>
    <property type="match status" value="1"/>
</dbReference>
<dbReference type="RefSeq" id="WP_201075910.1">
    <property type="nucleotide sequence ID" value="NZ_CP067420.1"/>
</dbReference>
<dbReference type="Gene3D" id="3.30.540.10">
    <property type="entry name" value="Fructose-1,6-Bisphosphatase, subunit A, domain 1"/>
    <property type="match status" value="1"/>
</dbReference>
<evidence type="ECO:0000313" key="6">
    <source>
        <dbReference type="Proteomes" id="UP000595197"/>
    </source>
</evidence>
<sequence length="262" mass="27818">MIDLDRVSGLIRRTAEEKILPRFRNLGAGDVVEKGPGDPVTIADTEAEEMLAGLLSEAYPDTLVIGEELVSRNPAALDALLGDKPVWVIDPVDGTLNFSEGVPVFGTILAYVAGGEIRGGWLHDPINDVTVAAVLGGGAWSGGRRLEADRATPLSRAVGSAYWTAKDWREPDPVLAASGIVGEIRNHRCSALDYIDLALGRRQFVLSQGSKPWDHAAGVLVAHEIGGAASFLDGAPYDVMRLDGRVLAAASRESLDAIRAVF</sequence>
<evidence type="ECO:0000256" key="4">
    <source>
        <dbReference type="ARBA" id="ARBA00022842"/>
    </source>
</evidence>
<dbReference type="InterPro" id="IPR000760">
    <property type="entry name" value="Inositol_monophosphatase-like"/>
</dbReference>
<dbReference type="EMBL" id="CP067420">
    <property type="protein sequence ID" value="QQP89558.1"/>
    <property type="molecule type" value="Genomic_DNA"/>
</dbReference>
<reference evidence="5" key="1">
    <citation type="submission" date="2021-02" db="EMBL/GenBank/DDBJ databases">
        <title>Skermanella TT6 skin isolate.</title>
        <authorList>
            <person name="Lee K."/>
            <person name="Ganzorig M."/>
        </authorList>
    </citation>
    <scope>NUCLEOTIDE SEQUENCE</scope>
    <source>
        <strain evidence="5">TT6</strain>
    </source>
</reference>
<accession>A0ABX7B637</accession>
<evidence type="ECO:0000313" key="5">
    <source>
        <dbReference type="EMBL" id="QQP89558.1"/>
    </source>
</evidence>
<proteinExistence type="inferred from homology"/>
<dbReference type="InterPro" id="IPR020550">
    <property type="entry name" value="Inositol_monophosphatase_CS"/>
</dbReference>
<keyword evidence="3" id="KW-0378">Hydrolase</keyword>
<dbReference type="InterPro" id="IPR020583">
    <property type="entry name" value="Inositol_monoP_metal-BS"/>
</dbReference>
<protein>
    <submittedName>
        <fullName evidence="5">Inositol monophosphatase</fullName>
    </submittedName>
</protein>
<dbReference type="SUPFAM" id="SSF56655">
    <property type="entry name" value="Carbohydrate phosphatase"/>
    <property type="match status" value="1"/>
</dbReference>
<dbReference type="Gene3D" id="3.40.190.80">
    <property type="match status" value="1"/>
</dbReference>
<evidence type="ECO:0000256" key="1">
    <source>
        <dbReference type="ARBA" id="ARBA00009759"/>
    </source>
</evidence>
<dbReference type="PRINTS" id="PR00377">
    <property type="entry name" value="IMPHPHTASES"/>
</dbReference>
<dbReference type="PROSITE" id="PS00630">
    <property type="entry name" value="IMP_2"/>
    <property type="match status" value="1"/>
</dbReference>
<dbReference type="Proteomes" id="UP000595197">
    <property type="component" value="Chromosome"/>
</dbReference>
<evidence type="ECO:0000256" key="2">
    <source>
        <dbReference type="ARBA" id="ARBA00022723"/>
    </source>
</evidence>
<name>A0ABX7B637_9PROT</name>
<comment type="similarity">
    <text evidence="1">Belongs to the inositol monophosphatase superfamily.</text>
</comment>
<keyword evidence="6" id="KW-1185">Reference proteome</keyword>
<dbReference type="PROSITE" id="PS00629">
    <property type="entry name" value="IMP_1"/>
    <property type="match status" value="1"/>
</dbReference>
<dbReference type="PANTHER" id="PTHR20854:SF4">
    <property type="entry name" value="INOSITOL-1-MONOPHOSPHATASE-RELATED"/>
    <property type="match status" value="1"/>
</dbReference>
<evidence type="ECO:0000256" key="3">
    <source>
        <dbReference type="ARBA" id="ARBA00022801"/>
    </source>
</evidence>
<keyword evidence="2" id="KW-0479">Metal-binding</keyword>
<keyword evidence="4" id="KW-0460">Magnesium</keyword>
<dbReference type="CDD" id="cd01637">
    <property type="entry name" value="IMPase_like"/>
    <property type="match status" value="1"/>
</dbReference>
<dbReference type="Pfam" id="PF00459">
    <property type="entry name" value="Inositol_P"/>
    <property type="match status" value="1"/>
</dbReference>
<organism evidence="5 6">
    <name type="scientific">Skermanella cutis</name>
    <dbReference type="NCBI Taxonomy" id="2775420"/>
    <lineage>
        <taxon>Bacteria</taxon>
        <taxon>Pseudomonadati</taxon>
        <taxon>Pseudomonadota</taxon>
        <taxon>Alphaproteobacteria</taxon>
        <taxon>Rhodospirillales</taxon>
        <taxon>Azospirillaceae</taxon>
        <taxon>Skermanella</taxon>
    </lineage>
</organism>
<gene>
    <name evidence="5" type="ORF">IGS68_26925</name>
</gene>